<reference evidence="1" key="1">
    <citation type="journal article" date="2022" name="Genome Biol. Evol.">
        <title>A New Gene Family Diagnostic for Intracellular Biomineralization of Amorphous Ca Carbonates by Cyanobacteria.</title>
        <authorList>
            <person name="Benzerara K."/>
            <person name="Duprat E."/>
            <person name="Bitard-Feildel T."/>
            <person name="Caumes G."/>
            <person name="Cassier-Chauvat C."/>
            <person name="Chauvat F."/>
            <person name="Dezi M."/>
            <person name="Diop S.I."/>
            <person name="Gaschignard G."/>
            <person name="Gorgen S."/>
            <person name="Gugger M."/>
            <person name="Lopez-Garcia P."/>
            <person name="Millet M."/>
            <person name="Skouri-Panet F."/>
            <person name="Moreira D."/>
            <person name="Callebaut I."/>
        </authorList>
    </citation>
    <scope>NUCLEOTIDE SEQUENCE</scope>
    <source>
        <strain evidence="1">G9</strain>
    </source>
</reference>
<evidence type="ECO:0000313" key="2">
    <source>
        <dbReference type="Proteomes" id="UP001154265"/>
    </source>
</evidence>
<comment type="caution">
    <text evidence="1">The sequence shown here is derived from an EMBL/GenBank/DDBJ whole genome shotgun (WGS) entry which is preliminary data.</text>
</comment>
<gene>
    <name evidence="1" type="ORF">L3556_00930</name>
</gene>
<dbReference type="EMBL" id="JAKKUT010000001">
    <property type="protein sequence ID" value="MDG2989502.1"/>
    <property type="molecule type" value="Genomic_DNA"/>
</dbReference>
<organism evidence="1 2">
    <name type="scientific">Candidatus Synechococcus calcipolaris G9</name>
    <dbReference type="NCBI Taxonomy" id="1497997"/>
    <lineage>
        <taxon>Bacteria</taxon>
        <taxon>Bacillati</taxon>
        <taxon>Cyanobacteriota</taxon>
        <taxon>Cyanophyceae</taxon>
        <taxon>Synechococcales</taxon>
        <taxon>Synechococcaceae</taxon>
        <taxon>Synechococcus</taxon>
    </lineage>
</organism>
<protein>
    <submittedName>
        <fullName evidence="1">Uncharacterized protein</fullName>
    </submittedName>
</protein>
<name>A0ABT6EUF2_9SYNE</name>
<accession>A0ABT6EUF2</accession>
<keyword evidence="2" id="KW-1185">Reference proteome</keyword>
<dbReference type="RefSeq" id="WP_277865425.1">
    <property type="nucleotide sequence ID" value="NZ_JAKKUT010000001.1"/>
</dbReference>
<reference evidence="1" key="2">
    <citation type="submission" date="2022-01" db="EMBL/GenBank/DDBJ databases">
        <authorList>
            <person name="Zivanovic Y."/>
            <person name="Moreira D."/>
            <person name="Lopez-Garcia P."/>
        </authorList>
    </citation>
    <scope>NUCLEOTIDE SEQUENCE</scope>
    <source>
        <strain evidence="1">G9</strain>
    </source>
</reference>
<dbReference type="Proteomes" id="UP001154265">
    <property type="component" value="Unassembled WGS sequence"/>
</dbReference>
<proteinExistence type="predicted"/>
<sequence length="73" mass="8858">MLQFREFEEFVTTISKMREAQKRYFRTKSRKALADAKLLEMKVDELVKCYNEYLNKFALVYGKCEQLEILDHE</sequence>
<evidence type="ECO:0000313" key="1">
    <source>
        <dbReference type="EMBL" id="MDG2989502.1"/>
    </source>
</evidence>